<feature type="transmembrane region" description="Helical" evidence="5">
    <location>
        <begin position="185"/>
        <end position="203"/>
    </location>
</feature>
<evidence type="ECO:0000256" key="4">
    <source>
        <dbReference type="ARBA" id="ARBA00023136"/>
    </source>
</evidence>
<evidence type="ECO:0000256" key="5">
    <source>
        <dbReference type="SAM" id="Phobius"/>
    </source>
</evidence>
<dbReference type="GO" id="GO:0016020">
    <property type="term" value="C:membrane"/>
    <property type="evidence" value="ECO:0007669"/>
    <property type="project" value="UniProtKB-SubCell"/>
</dbReference>
<dbReference type="Gene3D" id="1.20.1070.10">
    <property type="entry name" value="Rhodopsin 7-helix transmembrane proteins"/>
    <property type="match status" value="1"/>
</dbReference>
<keyword evidence="6" id="KW-0675">Receptor</keyword>
<dbReference type="PANTHER" id="PTHR31357">
    <property type="entry name" value="SERPENTINE RECEPTOR CLASS ALPHA-10"/>
    <property type="match status" value="1"/>
</dbReference>
<keyword evidence="7" id="KW-1185">Reference proteome</keyword>
<evidence type="ECO:0000313" key="7">
    <source>
        <dbReference type="Proteomes" id="UP001201812"/>
    </source>
</evidence>
<protein>
    <submittedName>
        <fullName evidence="6">Serpentine type 7TM GPCR receptor class ab chemoreceptor domain-containing protein</fullName>
    </submittedName>
</protein>
<gene>
    <name evidence="6" type="ORF">DdX_07208</name>
</gene>
<dbReference type="InterPro" id="IPR051080">
    <property type="entry name" value="Nematode_rcpt-like_serp_alpha"/>
</dbReference>
<evidence type="ECO:0000256" key="3">
    <source>
        <dbReference type="ARBA" id="ARBA00022989"/>
    </source>
</evidence>
<evidence type="ECO:0000256" key="1">
    <source>
        <dbReference type="ARBA" id="ARBA00004141"/>
    </source>
</evidence>
<dbReference type="GO" id="GO:0004984">
    <property type="term" value="F:olfactory receptor activity"/>
    <property type="evidence" value="ECO:0007669"/>
    <property type="project" value="TreeGrafter"/>
</dbReference>
<name>A0AAD4R4U3_9BILA</name>
<accession>A0AAD4R4U3</accession>
<comment type="subcellular location">
    <subcellularLocation>
        <location evidence="1">Membrane</location>
        <topology evidence="1">Multi-pass membrane protein</topology>
    </subcellularLocation>
</comment>
<keyword evidence="2 5" id="KW-0812">Transmembrane</keyword>
<dbReference type="AlphaFoldDB" id="A0AAD4R4U3"/>
<reference evidence="6" key="1">
    <citation type="submission" date="2022-01" db="EMBL/GenBank/DDBJ databases">
        <title>Genome Sequence Resource for Two Populations of Ditylenchus destructor, the Migratory Endoparasitic Phytonematode.</title>
        <authorList>
            <person name="Zhang H."/>
            <person name="Lin R."/>
            <person name="Xie B."/>
        </authorList>
    </citation>
    <scope>NUCLEOTIDE SEQUENCE</scope>
    <source>
        <strain evidence="6">BazhouSP</strain>
    </source>
</reference>
<feature type="transmembrane region" description="Helical" evidence="5">
    <location>
        <begin position="7"/>
        <end position="27"/>
    </location>
</feature>
<sequence>MITWQCHILRLPVFCAIIGFSLLHLFLFLERCLATVYLRTYANSGRKLGIAATFIIWSIAIAWNAYIVHDDDLLEYKAYCLQTTPNNGSRMLQMLSALLFIDLCTTFGDIILRIVNNRQKKRKNVDYSLRKSYQISENETTTRVILTLSLVHSLTFTSYLLATVIARASFGGAGTALYTTIIEYVHLMITLYLVSTLCIAFYLKRSIRRHKVVQVTSARDQTDVYFAQLNQQLSRNIPANTKR</sequence>
<evidence type="ECO:0000313" key="6">
    <source>
        <dbReference type="EMBL" id="KAI1716175.1"/>
    </source>
</evidence>
<feature type="transmembrane region" description="Helical" evidence="5">
    <location>
        <begin position="91"/>
        <end position="112"/>
    </location>
</feature>
<organism evidence="6 7">
    <name type="scientific">Ditylenchus destructor</name>
    <dbReference type="NCBI Taxonomy" id="166010"/>
    <lineage>
        <taxon>Eukaryota</taxon>
        <taxon>Metazoa</taxon>
        <taxon>Ecdysozoa</taxon>
        <taxon>Nematoda</taxon>
        <taxon>Chromadorea</taxon>
        <taxon>Rhabditida</taxon>
        <taxon>Tylenchina</taxon>
        <taxon>Tylenchomorpha</taxon>
        <taxon>Sphaerularioidea</taxon>
        <taxon>Anguinidae</taxon>
        <taxon>Anguininae</taxon>
        <taxon>Ditylenchus</taxon>
    </lineage>
</organism>
<dbReference type="Pfam" id="PF10292">
    <property type="entry name" value="7TM_GPCR_Srab"/>
    <property type="match status" value="1"/>
</dbReference>
<proteinExistence type="predicted"/>
<feature type="transmembrane region" description="Helical" evidence="5">
    <location>
        <begin position="48"/>
        <end position="67"/>
    </location>
</feature>
<feature type="transmembrane region" description="Helical" evidence="5">
    <location>
        <begin position="144"/>
        <end position="165"/>
    </location>
</feature>
<dbReference type="PANTHER" id="PTHR31357:SF18">
    <property type="entry name" value="SERPENTINE RECEPTOR, CLASS T"/>
    <property type="match status" value="1"/>
</dbReference>
<keyword evidence="3 5" id="KW-1133">Transmembrane helix</keyword>
<dbReference type="Proteomes" id="UP001201812">
    <property type="component" value="Unassembled WGS sequence"/>
</dbReference>
<dbReference type="EMBL" id="JAKKPZ010000010">
    <property type="protein sequence ID" value="KAI1716175.1"/>
    <property type="molecule type" value="Genomic_DNA"/>
</dbReference>
<keyword evidence="4 5" id="KW-0472">Membrane</keyword>
<dbReference type="InterPro" id="IPR019408">
    <property type="entry name" value="7TM_GPCR_serpentine_rcpt_Srab"/>
</dbReference>
<evidence type="ECO:0000256" key="2">
    <source>
        <dbReference type="ARBA" id="ARBA00022692"/>
    </source>
</evidence>
<comment type="caution">
    <text evidence="6">The sequence shown here is derived from an EMBL/GenBank/DDBJ whole genome shotgun (WGS) entry which is preliminary data.</text>
</comment>